<dbReference type="SMART" id="SM00028">
    <property type="entry name" value="TPR"/>
    <property type="match status" value="4"/>
</dbReference>
<evidence type="ECO:0000256" key="1">
    <source>
        <dbReference type="ARBA" id="ARBA00022737"/>
    </source>
</evidence>
<dbReference type="InterPro" id="IPR001173">
    <property type="entry name" value="Glyco_trans_2-like"/>
</dbReference>
<keyword evidence="6" id="KW-1185">Reference proteome</keyword>
<dbReference type="OrthoDB" id="9815923at2"/>
<gene>
    <name evidence="5" type="ORF">SAMN02745221_02064</name>
</gene>
<evidence type="ECO:0000259" key="4">
    <source>
        <dbReference type="Pfam" id="PF00535"/>
    </source>
</evidence>
<dbReference type="PANTHER" id="PTHR43630:SF2">
    <property type="entry name" value="GLYCOSYLTRANSFERASE"/>
    <property type="match status" value="1"/>
</dbReference>
<dbReference type="InterPro" id="IPR013105">
    <property type="entry name" value="TPR_2"/>
</dbReference>
<dbReference type="Pfam" id="PF13432">
    <property type="entry name" value="TPR_16"/>
    <property type="match status" value="1"/>
</dbReference>
<dbReference type="InterPro" id="IPR029044">
    <property type="entry name" value="Nucleotide-diphossugar_trans"/>
</dbReference>
<keyword evidence="1" id="KW-0677">Repeat</keyword>
<feature type="repeat" description="TPR" evidence="3">
    <location>
        <begin position="568"/>
        <end position="601"/>
    </location>
</feature>
<dbReference type="AlphaFoldDB" id="A0A1M5RMJ4"/>
<dbReference type="CDD" id="cd02511">
    <property type="entry name" value="Beta4Glucosyltransferase"/>
    <property type="match status" value="1"/>
</dbReference>
<protein>
    <submittedName>
        <fullName evidence="5">Glycosyltransferase involved in cell wall bisynthesis</fullName>
    </submittedName>
</protein>
<dbReference type="Pfam" id="PF07719">
    <property type="entry name" value="TPR_2"/>
    <property type="match status" value="1"/>
</dbReference>
<dbReference type="Gene3D" id="3.90.550.10">
    <property type="entry name" value="Spore Coat Polysaccharide Biosynthesis Protein SpsA, Chain A"/>
    <property type="match status" value="1"/>
</dbReference>
<feature type="repeat" description="TPR" evidence="3">
    <location>
        <begin position="274"/>
        <end position="307"/>
    </location>
</feature>
<accession>A0A1M5RMJ4</accession>
<evidence type="ECO:0000256" key="3">
    <source>
        <dbReference type="PROSITE-ProRule" id="PRU00339"/>
    </source>
</evidence>
<reference evidence="6" key="1">
    <citation type="submission" date="2016-11" db="EMBL/GenBank/DDBJ databases">
        <authorList>
            <person name="Varghese N."/>
            <person name="Submissions S."/>
        </authorList>
    </citation>
    <scope>NUCLEOTIDE SEQUENCE [LARGE SCALE GENOMIC DNA]</scope>
    <source>
        <strain evidence="6">DSM 11003</strain>
    </source>
</reference>
<dbReference type="PANTHER" id="PTHR43630">
    <property type="entry name" value="POLY-BETA-1,6-N-ACETYL-D-GLUCOSAMINE SYNTHASE"/>
    <property type="match status" value="1"/>
</dbReference>
<dbReference type="GO" id="GO:0016740">
    <property type="term" value="F:transferase activity"/>
    <property type="evidence" value="ECO:0007669"/>
    <property type="project" value="UniProtKB-KW"/>
</dbReference>
<dbReference type="Gene3D" id="1.25.40.10">
    <property type="entry name" value="Tetratricopeptide repeat domain"/>
    <property type="match status" value="2"/>
</dbReference>
<dbReference type="InterPro" id="IPR011990">
    <property type="entry name" value="TPR-like_helical_dom_sf"/>
</dbReference>
<dbReference type="InterPro" id="IPR019734">
    <property type="entry name" value="TPR_rpt"/>
</dbReference>
<organism evidence="5 6">
    <name type="scientific">Thermosyntropha lipolytica DSM 11003</name>
    <dbReference type="NCBI Taxonomy" id="1123382"/>
    <lineage>
        <taxon>Bacteria</taxon>
        <taxon>Bacillati</taxon>
        <taxon>Bacillota</taxon>
        <taxon>Clostridia</taxon>
        <taxon>Eubacteriales</taxon>
        <taxon>Syntrophomonadaceae</taxon>
        <taxon>Thermosyntropha</taxon>
    </lineage>
</organism>
<evidence type="ECO:0000256" key="2">
    <source>
        <dbReference type="ARBA" id="ARBA00022803"/>
    </source>
</evidence>
<dbReference type="SUPFAM" id="SSF48452">
    <property type="entry name" value="TPR-like"/>
    <property type="match status" value="1"/>
</dbReference>
<dbReference type="PROSITE" id="PS50005">
    <property type="entry name" value="TPR"/>
    <property type="match status" value="2"/>
</dbReference>
<dbReference type="Pfam" id="PF00535">
    <property type="entry name" value="Glycos_transf_2"/>
    <property type="match status" value="1"/>
</dbReference>
<keyword evidence="2 3" id="KW-0802">TPR repeat</keyword>
<keyword evidence="5" id="KW-0808">Transferase</keyword>
<evidence type="ECO:0000313" key="6">
    <source>
        <dbReference type="Proteomes" id="UP000242329"/>
    </source>
</evidence>
<name>A0A1M5RMJ4_9FIRM</name>
<dbReference type="EMBL" id="FQWY01000052">
    <property type="protein sequence ID" value="SHH27346.1"/>
    <property type="molecule type" value="Genomic_DNA"/>
</dbReference>
<dbReference type="SUPFAM" id="SSF53448">
    <property type="entry name" value="Nucleotide-diphospho-sugar transferases"/>
    <property type="match status" value="1"/>
</dbReference>
<evidence type="ECO:0000313" key="5">
    <source>
        <dbReference type="EMBL" id="SHH27346.1"/>
    </source>
</evidence>
<dbReference type="Proteomes" id="UP000242329">
    <property type="component" value="Unassembled WGS sequence"/>
</dbReference>
<sequence length="639" mass="74823">MKISACIIAKNEEKNIGRCIKSYREVVDEIILVDTGSTDMTVEIAKELGAKVYYFEWINDFAAAKNFAIKKAKGNWIIFLDADEYFAEGTAKNIPNLIKKCQQNGSEIIACKMMNIDEEKGINIADFVQARIFKNNGDICYTSPIHERLYSRKKKKLKALYAEEKELLIYHTGYSSTTIIDKAKRNLELLLKEIDKPEPDPSAYFFISDSYLTLKEYEKSIYYGKLFLANKVNLTGLNSKVYQNIISAMVELKYDEQEIEEFIKEAQNNFPHHPIFYLYMAQSYERQRKYRAALASYRRTLELQKNYDDFEINFITGKEYEIYTFMANLHYLMNEEDKALESYINALKQKKDYRPALRGLLRLAGSLMPEEDIILLLNQLYDKNDKSDMLILLEEITRQRFKKALAYYVSWMYKNYNHEDFSLVVMFLTNENHEKAFKHFYEAYLLEYDSNFARLAAVAACLSGEKEKLKELAIQVKPSLKRIIQVLVHEDEAGLYKEDLQEYIDLLGEFIKIGKEEPLSAFLLLQDKFRDNIGNLELVIGDVLKDNLRYGKAIEQYRKAAAKGENVERAWLQMGYCFYKMRNFKEAIECFEEAYKAGYRGNDLQEFLIFTSEQAGDEDIKQKVETLLNEWKIIKETKE</sequence>
<dbReference type="RefSeq" id="WP_073093432.1">
    <property type="nucleotide sequence ID" value="NZ_FQWY01000052.1"/>
</dbReference>
<dbReference type="STRING" id="1123382.SAMN02745221_02064"/>
<feature type="domain" description="Glycosyltransferase 2-like" evidence="4">
    <location>
        <begin position="4"/>
        <end position="121"/>
    </location>
</feature>
<proteinExistence type="predicted"/>